<dbReference type="RefSeq" id="XP_012685151.1">
    <property type="nucleotide sequence ID" value="XM_012829697.3"/>
</dbReference>
<evidence type="ECO:0000256" key="9">
    <source>
        <dbReference type="SAM" id="MobiDB-lite"/>
    </source>
</evidence>
<dbReference type="InterPro" id="IPR013783">
    <property type="entry name" value="Ig-like_fold"/>
</dbReference>
<keyword evidence="12" id="KW-1185">Reference proteome</keyword>
<reference evidence="13" key="1">
    <citation type="submission" date="2025-08" db="UniProtKB">
        <authorList>
            <consortium name="RefSeq"/>
        </authorList>
    </citation>
    <scope>IDENTIFICATION</scope>
</reference>
<keyword evidence="3" id="KW-0732">Signal</keyword>
<proteinExistence type="predicted"/>
<keyword evidence="13" id="KW-0407">Ion channel</keyword>
<evidence type="ECO:0000256" key="8">
    <source>
        <dbReference type="ARBA" id="ARBA00023319"/>
    </source>
</evidence>
<organism evidence="12 13">
    <name type="scientific">Clupea harengus</name>
    <name type="common">Atlantic herring</name>
    <dbReference type="NCBI Taxonomy" id="7950"/>
    <lineage>
        <taxon>Eukaryota</taxon>
        <taxon>Metazoa</taxon>
        <taxon>Chordata</taxon>
        <taxon>Craniata</taxon>
        <taxon>Vertebrata</taxon>
        <taxon>Euteleostomi</taxon>
        <taxon>Actinopterygii</taxon>
        <taxon>Neopterygii</taxon>
        <taxon>Teleostei</taxon>
        <taxon>Clupei</taxon>
        <taxon>Clupeiformes</taxon>
        <taxon>Clupeoidei</taxon>
        <taxon>Clupeidae</taxon>
        <taxon>Clupea</taxon>
    </lineage>
</organism>
<dbReference type="InterPro" id="IPR003599">
    <property type="entry name" value="Ig_sub"/>
</dbReference>
<keyword evidence="7" id="KW-0325">Glycoprotein</keyword>
<dbReference type="GO" id="GO:0086002">
    <property type="term" value="P:cardiac muscle cell action potential involved in contraction"/>
    <property type="evidence" value="ECO:0007669"/>
    <property type="project" value="TreeGrafter"/>
</dbReference>
<keyword evidence="13" id="KW-0406">Ion transport</keyword>
<feature type="compositionally biased region" description="Polar residues" evidence="9">
    <location>
        <begin position="207"/>
        <end position="216"/>
    </location>
</feature>
<evidence type="ECO:0000313" key="13">
    <source>
        <dbReference type="RefSeq" id="XP_012685151.1"/>
    </source>
</evidence>
<comment type="subcellular location">
    <subcellularLocation>
        <location evidence="1">Membrane</location>
        <topology evidence="1">Single-pass type I membrane protein</topology>
    </subcellularLocation>
</comment>
<dbReference type="InterPro" id="IPR013106">
    <property type="entry name" value="Ig_V-set"/>
</dbReference>
<dbReference type="SUPFAM" id="SSF48726">
    <property type="entry name" value="Immunoglobulin"/>
    <property type="match status" value="1"/>
</dbReference>
<dbReference type="InterPro" id="IPR036179">
    <property type="entry name" value="Ig-like_dom_sf"/>
</dbReference>
<dbReference type="GO" id="GO:0044325">
    <property type="term" value="F:transmembrane transporter binding"/>
    <property type="evidence" value="ECO:0007669"/>
    <property type="project" value="TreeGrafter"/>
</dbReference>
<dbReference type="GO" id="GO:0017080">
    <property type="term" value="F:sodium channel regulator activity"/>
    <property type="evidence" value="ECO:0007669"/>
    <property type="project" value="TreeGrafter"/>
</dbReference>
<dbReference type="PANTHER" id="PTHR13869:SF14">
    <property type="entry name" value="SODIUM CHANNEL SUBUNIT BETA-4"/>
    <property type="match status" value="1"/>
</dbReference>
<evidence type="ECO:0000256" key="7">
    <source>
        <dbReference type="ARBA" id="ARBA00023180"/>
    </source>
</evidence>
<sequence>MEAREISWSFFHRCRSMGGMINVSVLVTLLLGVCAQALEMSVGKIHTLEVVNGSSALMPCTYASCIGIKNLYFNWTYNRTETLCEGVVPMEGIEPHVSVWNERVDFVGSSRTNNVSIILRNITFDDQGDYICYGKNPKEKNRNHSAILTLIVVDQLREVDNTLTTIITSVVGGVIGLLILIMILKSVILLVLRKVAEKNKECLVSSGNDNTENGLSGSKADNKATPKA</sequence>
<dbReference type="Gene3D" id="2.60.40.10">
    <property type="entry name" value="Immunoglobulins"/>
    <property type="match status" value="1"/>
</dbReference>
<keyword evidence="2 10" id="KW-0812">Transmembrane</keyword>
<dbReference type="OrthoDB" id="8778219at2759"/>
<evidence type="ECO:0000256" key="2">
    <source>
        <dbReference type="ARBA" id="ARBA00022692"/>
    </source>
</evidence>
<dbReference type="Proteomes" id="UP000515152">
    <property type="component" value="Chromosome 9"/>
</dbReference>
<dbReference type="InterPro" id="IPR007110">
    <property type="entry name" value="Ig-like_dom"/>
</dbReference>
<evidence type="ECO:0000256" key="4">
    <source>
        <dbReference type="ARBA" id="ARBA00022989"/>
    </source>
</evidence>
<dbReference type="GO" id="GO:0034220">
    <property type="term" value="P:monoatomic ion transmembrane transport"/>
    <property type="evidence" value="ECO:0007669"/>
    <property type="project" value="UniProtKB-KW"/>
</dbReference>
<feature type="transmembrane region" description="Helical" evidence="10">
    <location>
        <begin position="166"/>
        <end position="192"/>
    </location>
</feature>
<feature type="domain" description="Ig-like" evidence="11">
    <location>
        <begin position="35"/>
        <end position="149"/>
    </location>
</feature>
<evidence type="ECO:0000259" key="11">
    <source>
        <dbReference type="PROSITE" id="PS50835"/>
    </source>
</evidence>
<dbReference type="KEGG" id="char:105902157"/>
<dbReference type="SMART" id="SM00409">
    <property type="entry name" value="IG"/>
    <property type="match status" value="1"/>
</dbReference>
<dbReference type="PANTHER" id="PTHR13869">
    <property type="entry name" value="MYELIN P0 RELATED"/>
    <property type="match status" value="1"/>
</dbReference>
<feature type="region of interest" description="Disordered" evidence="9">
    <location>
        <begin position="207"/>
        <end position="228"/>
    </location>
</feature>
<evidence type="ECO:0000256" key="3">
    <source>
        <dbReference type="ARBA" id="ARBA00022729"/>
    </source>
</evidence>
<protein>
    <submittedName>
        <fullName evidence="13">Sodium channel, voltage-gated, type IV, beta a</fullName>
    </submittedName>
</protein>
<dbReference type="AlphaFoldDB" id="A0A6P3VZ12"/>
<accession>A0A6P3VZ12</accession>
<dbReference type="GeneID" id="105902157"/>
<keyword evidence="4 10" id="KW-1133">Transmembrane helix</keyword>
<evidence type="ECO:0000256" key="6">
    <source>
        <dbReference type="ARBA" id="ARBA00023157"/>
    </source>
</evidence>
<dbReference type="PROSITE" id="PS50835">
    <property type="entry name" value="IG_LIKE"/>
    <property type="match status" value="1"/>
</dbReference>
<dbReference type="CTD" id="566069"/>
<evidence type="ECO:0000313" key="12">
    <source>
        <dbReference type="Proteomes" id="UP000515152"/>
    </source>
</evidence>
<keyword evidence="5 10" id="KW-0472">Membrane</keyword>
<keyword evidence="8" id="KW-0393">Immunoglobulin domain</keyword>
<dbReference type="GO" id="GO:0060307">
    <property type="term" value="P:regulation of ventricular cardiac muscle cell membrane repolarization"/>
    <property type="evidence" value="ECO:0007669"/>
    <property type="project" value="TreeGrafter"/>
</dbReference>
<evidence type="ECO:0000256" key="10">
    <source>
        <dbReference type="SAM" id="Phobius"/>
    </source>
</evidence>
<evidence type="ECO:0000256" key="5">
    <source>
        <dbReference type="ARBA" id="ARBA00023136"/>
    </source>
</evidence>
<dbReference type="PRINTS" id="PR00213">
    <property type="entry name" value="MYELINP0"/>
</dbReference>
<keyword evidence="13" id="KW-0813">Transport</keyword>
<dbReference type="GO" id="GO:0001518">
    <property type="term" value="C:voltage-gated sodium channel complex"/>
    <property type="evidence" value="ECO:0007669"/>
    <property type="project" value="TreeGrafter"/>
</dbReference>
<gene>
    <name evidence="13" type="primary">scn4ba</name>
</gene>
<evidence type="ECO:0000256" key="1">
    <source>
        <dbReference type="ARBA" id="ARBA00004479"/>
    </source>
</evidence>
<dbReference type="InterPro" id="IPR000920">
    <property type="entry name" value="Myelin_P0-rel"/>
</dbReference>
<name>A0A6P3VZ12_CLUHA</name>
<dbReference type="Pfam" id="PF07686">
    <property type="entry name" value="V-set"/>
    <property type="match status" value="1"/>
</dbReference>
<keyword evidence="6" id="KW-1015">Disulfide bond</keyword>